<reference evidence="4" key="1">
    <citation type="submission" date="2022-03" db="EMBL/GenBank/DDBJ databases">
        <authorList>
            <person name="Lindestad O."/>
        </authorList>
    </citation>
    <scope>NUCLEOTIDE SEQUENCE</scope>
</reference>
<dbReference type="GO" id="GO:0006457">
    <property type="term" value="P:protein folding"/>
    <property type="evidence" value="ECO:0007669"/>
    <property type="project" value="TreeGrafter"/>
</dbReference>
<evidence type="ECO:0000313" key="5">
    <source>
        <dbReference type="Proteomes" id="UP000838756"/>
    </source>
</evidence>
<dbReference type="Pfam" id="PF04969">
    <property type="entry name" value="CS"/>
    <property type="match status" value="1"/>
</dbReference>
<evidence type="ECO:0000259" key="3">
    <source>
        <dbReference type="PROSITE" id="PS51203"/>
    </source>
</evidence>
<dbReference type="GO" id="GO:0051087">
    <property type="term" value="F:protein-folding chaperone binding"/>
    <property type="evidence" value="ECO:0007669"/>
    <property type="project" value="TreeGrafter"/>
</dbReference>
<evidence type="ECO:0000313" key="4">
    <source>
        <dbReference type="EMBL" id="CAH2263078.1"/>
    </source>
</evidence>
<organism evidence="4 5">
    <name type="scientific">Pararge aegeria aegeria</name>
    <dbReference type="NCBI Taxonomy" id="348720"/>
    <lineage>
        <taxon>Eukaryota</taxon>
        <taxon>Metazoa</taxon>
        <taxon>Ecdysozoa</taxon>
        <taxon>Arthropoda</taxon>
        <taxon>Hexapoda</taxon>
        <taxon>Insecta</taxon>
        <taxon>Pterygota</taxon>
        <taxon>Neoptera</taxon>
        <taxon>Endopterygota</taxon>
        <taxon>Lepidoptera</taxon>
        <taxon>Glossata</taxon>
        <taxon>Ditrysia</taxon>
        <taxon>Papilionoidea</taxon>
        <taxon>Nymphalidae</taxon>
        <taxon>Satyrinae</taxon>
        <taxon>Satyrini</taxon>
        <taxon>Parargina</taxon>
        <taxon>Pararge</taxon>
    </lineage>
</organism>
<proteinExistence type="inferred from homology"/>
<dbReference type="GO" id="GO:0005634">
    <property type="term" value="C:nucleus"/>
    <property type="evidence" value="ECO:0007669"/>
    <property type="project" value="TreeGrafter"/>
</dbReference>
<protein>
    <submittedName>
        <fullName evidence="4">Jg10855 protein</fullName>
    </submittedName>
</protein>
<dbReference type="GO" id="GO:0051879">
    <property type="term" value="F:Hsp90 protein binding"/>
    <property type="evidence" value="ECO:0007669"/>
    <property type="project" value="InterPro"/>
</dbReference>
<dbReference type="InterPro" id="IPR045250">
    <property type="entry name" value="p23-like"/>
</dbReference>
<dbReference type="AlphaFoldDB" id="A0A8S4S9E1"/>
<gene>
    <name evidence="4" type="primary">jg10855</name>
    <name evidence="4" type="ORF">PAEG_LOCUS24321</name>
</gene>
<dbReference type="EMBL" id="CAKXAJ010026225">
    <property type="protein sequence ID" value="CAH2263078.1"/>
    <property type="molecule type" value="Genomic_DNA"/>
</dbReference>
<dbReference type="InterPro" id="IPR008978">
    <property type="entry name" value="HSP20-like_chaperone"/>
</dbReference>
<accession>A0A8S4S9E1</accession>
<dbReference type="FunFam" id="2.60.40.790:FF:000013">
    <property type="entry name" value="Very-long-chain (3R)-3-hydroxyacyl-CoA dehydratase"/>
    <property type="match status" value="1"/>
</dbReference>
<dbReference type="OrthoDB" id="1564555at2759"/>
<dbReference type="PANTHER" id="PTHR22932">
    <property type="entry name" value="TELOMERASE-BINDING PROTEIN P23 HSP90 CO-CHAPERONE"/>
    <property type="match status" value="1"/>
</dbReference>
<evidence type="ECO:0000256" key="1">
    <source>
        <dbReference type="ARBA" id="ARBA00025733"/>
    </source>
</evidence>
<dbReference type="Proteomes" id="UP000838756">
    <property type="component" value="Unassembled WGS sequence"/>
</dbReference>
<dbReference type="GO" id="GO:0051131">
    <property type="term" value="P:chaperone-mediated protein complex assembly"/>
    <property type="evidence" value="ECO:0007669"/>
    <property type="project" value="TreeGrafter"/>
</dbReference>
<sequence length="158" mass="18600">MNSEKNATPPSVSWAQRNSNVYLTFNVECEKPDIKIEKKLVSFKGICAPEQKVYEVEIPLYGEIDPEKSNYLNKGRMIEVVLAKERQDETFWPSLTSDKKKHHWLKVDFNRWQDEEESSDEQMNSDSENMFSKPLPDEYEFNEFHSSSNEEEELPDVQ</sequence>
<dbReference type="PANTHER" id="PTHR22932:SF1">
    <property type="entry name" value="CO-CHAPERONE PROTEIN DAF-41"/>
    <property type="match status" value="1"/>
</dbReference>
<dbReference type="Gene3D" id="2.60.40.790">
    <property type="match status" value="1"/>
</dbReference>
<feature type="region of interest" description="Disordered" evidence="2">
    <location>
        <begin position="115"/>
        <end position="158"/>
    </location>
</feature>
<feature type="compositionally biased region" description="Polar residues" evidence="2">
    <location>
        <begin position="121"/>
        <end position="130"/>
    </location>
</feature>
<comment type="caution">
    <text evidence="4">The sequence shown here is derived from an EMBL/GenBank/DDBJ whole genome shotgun (WGS) entry which is preliminary data.</text>
</comment>
<dbReference type="CDD" id="cd06465">
    <property type="entry name" value="p23_hB-ind1_like"/>
    <property type="match status" value="1"/>
</dbReference>
<dbReference type="PROSITE" id="PS51203">
    <property type="entry name" value="CS"/>
    <property type="match status" value="1"/>
</dbReference>
<dbReference type="GO" id="GO:0005829">
    <property type="term" value="C:cytosol"/>
    <property type="evidence" value="ECO:0007669"/>
    <property type="project" value="TreeGrafter"/>
</dbReference>
<dbReference type="SUPFAM" id="SSF49764">
    <property type="entry name" value="HSP20-like chaperones"/>
    <property type="match status" value="1"/>
</dbReference>
<evidence type="ECO:0000256" key="2">
    <source>
        <dbReference type="SAM" id="MobiDB-lite"/>
    </source>
</evidence>
<feature type="domain" description="CS" evidence="3">
    <location>
        <begin position="7"/>
        <end position="96"/>
    </location>
</feature>
<keyword evidence="5" id="KW-1185">Reference proteome</keyword>
<name>A0A8S4S9E1_9NEOP</name>
<comment type="similarity">
    <text evidence="1">Belongs to the p23/wos2 family.</text>
</comment>
<dbReference type="InterPro" id="IPR007052">
    <property type="entry name" value="CS_dom"/>
</dbReference>
<feature type="compositionally biased region" description="Acidic residues" evidence="2">
    <location>
        <begin position="149"/>
        <end position="158"/>
    </location>
</feature>